<dbReference type="SUPFAM" id="SSF53448">
    <property type="entry name" value="Nucleotide-diphospho-sugar transferases"/>
    <property type="match status" value="1"/>
</dbReference>
<gene>
    <name evidence="2" type="ORF">SANBI_000851</name>
</gene>
<dbReference type="InterPro" id="IPR029044">
    <property type="entry name" value="Nucleotide-diphossugar_trans"/>
</dbReference>
<protein>
    <submittedName>
        <fullName evidence="2">Glycosyltransferase</fullName>
        <ecNumber evidence="2">2.4.-.-</ecNumber>
    </submittedName>
</protein>
<dbReference type="RefSeq" id="WP_319159257.1">
    <property type="nucleotide sequence ID" value="NZ_CP138359.1"/>
</dbReference>
<organism evidence="2 3">
    <name type="scientific">Sanguibacter biliveldensis</name>
    <dbReference type="NCBI Taxonomy" id="3030830"/>
    <lineage>
        <taxon>Bacteria</taxon>
        <taxon>Bacillati</taxon>
        <taxon>Actinomycetota</taxon>
        <taxon>Actinomycetes</taxon>
        <taxon>Micrococcales</taxon>
        <taxon>Sanguibacteraceae</taxon>
        <taxon>Sanguibacter</taxon>
    </lineage>
</organism>
<dbReference type="Pfam" id="PF00535">
    <property type="entry name" value="Glycos_transf_2"/>
    <property type="match status" value="1"/>
</dbReference>
<accession>A0AAF1C3H6</accession>
<keyword evidence="2" id="KW-0808">Transferase</keyword>
<evidence type="ECO:0000313" key="2">
    <source>
        <dbReference type="EMBL" id="WPF83195.1"/>
    </source>
</evidence>
<reference evidence="3" key="1">
    <citation type="submission" date="2023-11" db="EMBL/GenBank/DDBJ databases">
        <authorList>
            <person name="Helweg L.P."/>
            <person name="Kiel A."/>
            <person name="Hitz F."/>
            <person name="Ruckert-Reed C."/>
            <person name="Busche T."/>
            <person name="Kaltschmidt B."/>
            <person name="Kaltschmidt C."/>
        </authorList>
    </citation>
    <scope>NUCLEOTIDE SEQUENCE [LARGE SCALE GENOMIC DNA]</scope>
    <source>
        <strain evidence="3">4.1</strain>
    </source>
</reference>
<dbReference type="Gene3D" id="3.90.550.10">
    <property type="entry name" value="Spore Coat Polysaccharide Biosynthesis Protein SpsA, Chain A"/>
    <property type="match status" value="1"/>
</dbReference>
<dbReference type="GO" id="GO:0016757">
    <property type="term" value="F:glycosyltransferase activity"/>
    <property type="evidence" value="ECO:0007669"/>
    <property type="project" value="UniProtKB-KW"/>
</dbReference>
<sequence length="381" mass="40982">MTARLVAAGGFDAAGAPAPLVDVVVALHDLSRPVARTVRSVFALPEGRVVADGRLRVTVACHELDASEVAAVLPDDLGGSVRLLEVRDGLGSPSGPYNAGIDAATAPYVTIIGSDDFFEPGALLAWHARAEESGAEMVLARMTMQGGAPINTPRVRPRRTTRLDAVKDRMAYRTAPLGLMRRESLGDLGLRLDEGMKVGGDIAFTVRLWDLAERIDLAWDDPAYVVGVDAQTRVTTTVRPLAVSLAPYTALLARDWFPRLPRAYQRAVAIKVLRIHVLDNVGRRDAVDLWADGEADYLRDVVSSLVAVAPRVLRPFSAADRLVLDACLDPASTPQSLVAAASARSRSGRLARLLPPGPAGLLGALDRESTLRYYAADRFWR</sequence>
<name>A0AAF1C3H6_9MICO</name>
<keyword evidence="2" id="KW-0328">Glycosyltransferase</keyword>
<evidence type="ECO:0000313" key="3">
    <source>
        <dbReference type="Proteomes" id="UP001304340"/>
    </source>
</evidence>
<keyword evidence="3" id="KW-1185">Reference proteome</keyword>
<dbReference type="InterPro" id="IPR001173">
    <property type="entry name" value="Glyco_trans_2-like"/>
</dbReference>
<dbReference type="EMBL" id="CP138359">
    <property type="protein sequence ID" value="WPF83195.1"/>
    <property type="molecule type" value="Genomic_DNA"/>
</dbReference>
<proteinExistence type="predicted"/>
<dbReference type="EC" id="2.4.-.-" evidence="2"/>
<dbReference type="Proteomes" id="UP001304340">
    <property type="component" value="Chromosome"/>
</dbReference>
<feature type="domain" description="Glycosyltransferase 2-like" evidence="1">
    <location>
        <begin position="93"/>
        <end position="188"/>
    </location>
</feature>
<evidence type="ECO:0000259" key="1">
    <source>
        <dbReference type="Pfam" id="PF00535"/>
    </source>
</evidence>
<dbReference type="KEGG" id="sbil:SANBI_000851"/>
<dbReference type="AlphaFoldDB" id="A0AAF1C3H6"/>